<evidence type="ECO:0000313" key="3">
    <source>
        <dbReference type="EMBL" id="QQB13824.1"/>
    </source>
</evidence>
<name>A0A7T3ZY45_9MICO</name>
<dbReference type="Proteomes" id="UP000595374">
    <property type="component" value="Chromosome"/>
</dbReference>
<protein>
    <submittedName>
        <fullName evidence="3">DUF3071 domain-containing protein</fullName>
    </submittedName>
</protein>
<evidence type="ECO:0000313" key="4">
    <source>
        <dbReference type="Proteomes" id="UP000595374"/>
    </source>
</evidence>
<gene>
    <name evidence="3" type="ORF">I6H47_13680</name>
</gene>
<dbReference type="InterPro" id="IPR021421">
    <property type="entry name" value="DUF3071"/>
</dbReference>
<evidence type="ECO:0000256" key="1">
    <source>
        <dbReference type="SAM" id="MobiDB-lite"/>
    </source>
</evidence>
<accession>A0A7T3ZY45</accession>
<dbReference type="EMBL" id="CP065989">
    <property type="protein sequence ID" value="QQB13824.1"/>
    <property type="molecule type" value="Genomic_DNA"/>
</dbReference>
<sequence>MRELILHGVDADGTHLLLGDDSGAQYRLKLDESLYAAVRKDRAVVRSDSPIRPRDIQAMIRGGMSAEEVIAATGADPDQVRTYERPALAERAHMAHTASRHPIYSDHDPNGDPTPLVELSQTRLAMRDVDIETMDWDAWKQQDGNWYIELSFIAADRKRTAGWNYYRGSLTALDDEAKWLADSGPTDTGPIPGYSSSRRTTEEIDTPDPQASAPERPAEQPATLGDHQAETGRILENLRRRRRDDDEPRGRLRAVTEDPETHPQGAHTAPGRPADATDDEVFAFEDRIAEAASRHSAAKAGDRGPAQAEASSDAADEPQEPTQEVGTFDDDNQLSLLNEPGVSDGVETSKDTESKAKKKSSRASVPSWDEIMFGSKRD</sequence>
<reference evidence="3 4" key="1">
    <citation type="submission" date="2020-12" db="EMBL/GenBank/DDBJ databases">
        <title>FDA dAtabase for Regulatory Grade micrObial Sequences (FDA-ARGOS): Supporting development and validation of Infectious Disease Dx tests.</title>
        <authorList>
            <person name="Sproer C."/>
            <person name="Gronow S."/>
            <person name="Severitt S."/>
            <person name="Schroder I."/>
            <person name="Tallon L."/>
            <person name="Sadzewicz L."/>
            <person name="Zhao X."/>
            <person name="Boylan J."/>
            <person name="Ott S."/>
            <person name="Bowen H."/>
            <person name="Vavikolanu K."/>
            <person name="Mehta A."/>
            <person name="Aluvathingal J."/>
            <person name="Nadendla S."/>
            <person name="Lowell S."/>
            <person name="Myers T."/>
            <person name="Yan Y."/>
            <person name="Sichtig H."/>
        </authorList>
    </citation>
    <scope>NUCLEOTIDE SEQUENCE [LARGE SCALE GENOMIC DNA]</scope>
    <source>
        <strain evidence="3 4">FDAARGOS_990</strain>
    </source>
</reference>
<dbReference type="AlphaFoldDB" id="A0A7T3ZY45"/>
<feature type="compositionally biased region" description="Low complexity" evidence="1">
    <location>
        <begin position="294"/>
        <end position="313"/>
    </location>
</feature>
<feature type="domain" description="DUF3071" evidence="2">
    <location>
        <begin position="1"/>
        <end position="165"/>
    </location>
</feature>
<dbReference type="InterPro" id="IPR047682">
    <property type="entry name" value="SepH-like"/>
</dbReference>
<proteinExistence type="predicted"/>
<dbReference type="NCBIfam" id="NF040712">
    <property type="entry name" value="SepH"/>
    <property type="match status" value="1"/>
</dbReference>
<evidence type="ECO:0000259" key="2">
    <source>
        <dbReference type="Pfam" id="PF11268"/>
    </source>
</evidence>
<feature type="compositionally biased region" description="Basic and acidic residues" evidence="1">
    <location>
        <begin position="243"/>
        <end position="261"/>
    </location>
</feature>
<feature type="compositionally biased region" description="Basic and acidic residues" evidence="1">
    <location>
        <begin position="284"/>
        <end position="293"/>
    </location>
</feature>
<feature type="region of interest" description="Disordered" evidence="1">
    <location>
        <begin position="181"/>
        <end position="378"/>
    </location>
</feature>
<dbReference type="Pfam" id="PF11268">
    <property type="entry name" value="DUF3071"/>
    <property type="match status" value="1"/>
</dbReference>
<dbReference type="RefSeq" id="WP_198498981.1">
    <property type="nucleotide sequence ID" value="NZ_CP065989.1"/>
</dbReference>
<organism evidence="3 4">
    <name type="scientific">Brevibacterium casei</name>
    <dbReference type="NCBI Taxonomy" id="33889"/>
    <lineage>
        <taxon>Bacteria</taxon>
        <taxon>Bacillati</taxon>
        <taxon>Actinomycetota</taxon>
        <taxon>Actinomycetes</taxon>
        <taxon>Micrococcales</taxon>
        <taxon>Brevibacteriaceae</taxon>
        <taxon>Brevibacterium</taxon>
    </lineage>
</organism>